<evidence type="ECO:0000256" key="2">
    <source>
        <dbReference type="SAM" id="Phobius"/>
    </source>
</evidence>
<feature type="transmembrane region" description="Helical" evidence="2">
    <location>
        <begin position="399"/>
        <end position="417"/>
    </location>
</feature>
<keyword evidence="4" id="KW-1185">Reference proteome</keyword>
<reference evidence="3" key="1">
    <citation type="submission" date="2010-06" db="EMBL/GenBank/DDBJ databases">
        <authorList>
            <person name="Muzny D."/>
            <person name="Qin X."/>
            <person name="Buhay C."/>
            <person name="Dugan-Rocha S."/>
            <person name="Ding Y."/>
            <person name="Chen G."/>
            <person name="Hawes A."/>
            <person name="Holder M."/>
            <person name="Jhangiani S."/>
            <person name="Johnson A."/>
            <person name="Khan Z."/>
            <person name="Li Z."/>
            <person name="Liu W."/>
            <person name="Liu X."/>
            <person name="Perez L."/>
            <person name="Shen H."/>
            <person name="Wang Q."/>
            <person name="Watt J."/>
            <person name="Xi L."/>
            <person name="Xin Y."/>
            <person name="Zhou J."/>
            <person name="Deng J."/>
            <person name="Jiang H."/>
            <person name="Liu Y."/>
            <person name="Qu J."/>
            <person name="Song X.-Z."/>
            <person name="Zhang L."/>
            <person name="Villasana D."/>
            <person name="Johnson A."/>
            <person name="Liu J."/>
            <person name="Liyanage D."/>
            <person name="Lorensuhewa L."/>
            <person name="Robinson T."/>
            <person name="Song A."/>
            <person name="Song B.-B."/>
            <person name="Dinh H."/>
            <person name="Thornton R."/>
            <person name="Coyle M."/>
            <person name="Francisco L."/>
            <person name="Jackson L."/>
            <person name="Javaid M."/>
            <person name="Korchina V."/>
            <person name="Kovar C."/>
            <person name="Mata R."/>
            <person name="Mathew T."/>
            <person name="Ngo R."/>
            <person name="Nguyen L."/>
            <person name="Nguyen N."/>
            <person name="Okwuonu G."/>
            <person name="Ongeri F."/>
            <person name="Pham C."/>
            <person name="Simmons D."/>
            <person name="Wilczek-Boney K."/>
            <person name="Hale W."/>
            <person name="Jakkamsetti A."/>
            <person name="Pham P."/>
            <person name="Ruth R."/>
            <person name="San Lucas F."/>
            <person name="Warren J."/>
            <person name="Zhang J."/>
            <person name="Zhao Z."/>
            <person name="Zhou C."/>
            <person name="Zhu D."/>
            <person name="Lee S."/>
            <person name="Bess C."/>
            <person name="Blankenburg K."/>
            <person name="Forbes L."/>
            <person name="Fu Q."/>
            <person name="Gubbala S."/>
            <person name="Hirani K."/>
            <person name="Jayaseelan J.C."/>
            <person name="Lara F."/>
            <person name="Munidasa M."/>
            <person name="Palculict T."/>
            <person name="Patil S."/>
            <person name="Pu L.-L."/>
            <person name="Saada N."/>
            <person name="Tang L."/>
            <person name="Weissenberger G."/>
            <person name="Zhu Y."/>
            <person name="Hemphill L."/>
            <person name="Shang Y."/>
            <person name="Youmans B."/>
            <person name="Ayvaz T."/>
            <person name="Ross M."/>
            <person name="Santibanez J."/>
            <person name="Aqrawi P."/>
            <person name="Gross S."/>
            <person name="Joshi V."/>
            <person name="Fowler G."/>
            <person name="Nazareth L."/>
            <person name="Reid J."/>
            <person name="Worley K."/>
            <person name="Petrosino J."/>
            <person name="Highlander S."/>
            <person name="Gibbs R."/>
        </authorList>
    </citation>
    <scope>NUCLEOTIDE SEQUENCE [LARGE SCALE GENOMIC DNA]</scope>
    <source>
        <strain evidence="3">ATCC 33030</strain>
    </source>
</reference>
<dbReference type="EMBL" id="ACLJ02000001">
    <property type="protein sequence ID" value="EFK55493.1"/>
    <property type="molecule type" value="Genomic_DNA"/>
</dbReference>
<keyword evidence="2" id="KW-1133">Transmembrane helix</keyword>
<feature type="compositionally biased region" description="Polar residues" evidence="1">
    <location>
        <begin position="136"/>
        <end position="148"/>
    </location>
</feature>
<feature type="compositionally biased region" description="Polar residues" evidence="1">
    <location>
        <begin position="93"/>
        <end position="104"/>
    </location>
</feature>
<evidence type="ECO:0000313" key="4">
    <source>
        <dbReference type="Proteomes" id="UP000004208"/>
    </source>
</evidence>
<feature type="transmembrane region" description="Helical" evidence="2">
    <location>
        <begin position="324"/>
        <end position="352"/>
    </location>
</feature>
<dbReference type="STRING" id="585529.HMPREF0291_10751"/>
<dbReference type="Proteomes" id="UP000004208">
    <property type="component" value="Unassembled WGS sequence"/>
</dbReference>
<feature type="compositionally biased region" description="Low complexity" evidence="1">
    <location>
        <begin position="29"/>
        <end position="48"/>
    </location>
</feature>
<name>D7W9L3_9CORY</name>
<organism evidence="3 4">
    <name type="scientific">Corynebacterium genitalium ATCC 33030</name>
    <dbReference type="NCBI Taxonomy" id="585529"/>
    <lineage>
        <taxon>Bacteria</taxon>
        <taxon>Bacillati</taxon>
        <taxon>Actinomycetota</taxon>
        <taxon>Actinomycetes</taxon>
        <taxon>Mycobacteriales</taxon>
        <taxon>Corynebacteriaceae</taxon>
        <taxon>Corynebacterium</taxon>
    </lineage>
</organism>
<gene>
    <name evidence="3" type="ORF">HMPREF0291_10751</name>
</gene>
<dbReference type="AlphaFoldDB" id="D7W9L3"/>
<feature type="transmembrane region" description="Helical" evidence="2">
    <location>
        <begin position="200"/>
        <end position="226"/>
    </location>
</feature>
<feature type="transmembrane region" description="Helical" evidence="2">
    <location>
        <begin position="294"/>
        <end position="318"/>
    </location>
</feature>
<sequence>MIALMTNPNDPNNPFGGQDNNPFGGGYGNNSSNSNNQNPADSTGSTSYGQGGYGQSGSSSYGQSSYGQGGSSAYGEGSYGQGGSSAYGQSGSDQFGSTSNSGYGDSTYGQSGQNGYGQSGSGYDQSGSGYGAYGQTPGQDGYGQNSYGQAYAPGPGFQHPENDPNASESGRPLQPTGGSLPIVESIPFAFKRLFSKNWHVYIGFTVLMMIASIVALLLIIVPVIAAATNDPNAGSPNYNLAEEHPFGIIAGYLVMIAIMFVMYIVLYNTALRDSRGEEPSWGNLFKNIRWGQVILVHVLLGLAVFVIYVVFALLMIFLSEVHVALGIIVFLLMIAAMIAAAPVLNLAPFYVYDGRTNAVGAFKMAWQDAKPHFLLIVVSLFLISIACSAFAIVTIGFGMFALPALQALAYVFIYRWISAHRDQPNQAGPQHPESPNGYMSMY</sequence>
<proteinExistence type="predicted"/>
<feature type="transmembrane region" description="Helical" evidence="2">
    <location>
        <begin position="373"/>
        <end position="393"/>
    </location>
</feature>
<feature type="compositionally biased region" description="Gly residues" evidence="1">
    <location>
        <begin position="67"/>
        <end position="85"/>
    </location>
</feature>
<feature type="compositionally biased region" description="Low complexity" evidence="1">
    <location>
        <begin position="56"/>
        <end position="66"/>
    </location>
</feature>
<feature type="transmembrane region" description="Helical" evidence="2">
    <location>
        <begin position="246"/>
        <end position="266"/>
    </location>
</feature>
<feature type="region of interest" description="Disordered" evidence="1">
    <location>
        <begin position="1"/>
        <end position="176"/>
    </location>
</feature>
<dbReference type="HOGENOM" id="CLU_619252_0_0_11"/>
<keyword evidence="2" id="KW-0812">Transmembrane</keyword>
<protein>
    <submittedName>
        <fullName evidence="3">Uncharacterized protein</fullName>
    </submittedName>
</protein>
<feature type="compositionally biased region" description="Polar residues" evidence="1">
    <location>
        <begin position="1"/>
        <end position="12"/>
    </location>
</feature>
<evidence type="ECO:0000313" key="3">
    <source>
        <dbReference type="EMBL" id="EFK55493.1"/>
    </source>
</evidence>
<keyword evidence="2" id="KW-0472">Membrane</keyword>
<comment type="caution">
    <text evidence="3">The sequence shown here is derived from an EMBL/GenBank/DDBJ whole genome shotgun (WGS) entry which is preliminary data.</text>
</comment>
<accession>D7W9L3</accession>
<evidence type="ECO:0000256" key="1">
    <source>
        <dbReference type="SAM" id="MobiDB-lite"/>
    </source>
</evidence>